<accession>A0A8R1XS48</accession>
<evidence type="ECO:0000313" key="2">
    <source>
        <dbReference type="Proteomes" id="UP000024404"/>
    </source>
</evidence>
<keyword evidence="2" id="KW-1185">Reference proteome</keyword>
<dbReference type="EnsemblMetazoa" id="OVOC3020.1">
    <property type="protein sequence ID" value="OVOC3020.1"/>
    <property type="gene ID" value="WBGene00239829"/>
</dbReference>
<dbReference type="EMBL" id="CMVM020000076">
    <property type="status" value="NOT_ANNOTATED_CDS"/>
    <property type="molecule type" value="Genomic_DNA"/>
</dbReference>
<reference evidence="2" key="1">
    <citation type="submission" date="2013-10" db="EMBL/GenBank/DDBJ databases">
        <title>Genome sequencing of Onchocerca volvulus.</title>
        <authorList>
            <person name="Cotton J."/>
            <person name="Tsai J."/>
            <person name="Stanley E."/>
            <person name="Tracey A."/>
            <person name="Holroyd N."/>
            <person name="Lustigman S."/>
            <person name="Berriman M."/>
        </authorList>
    </citation>
    <scope>NUCLEOTIDE SEQUENCE</scope>
</reference>
<evidence type="ECO:0000313" key="1">
    <source>
        <dbReference type="EnsemblMetazoa" id="OVOC3020.1"/>
    </source>
</evidence>
<dbReference type="AlphaFoldDB" id="A0A8R1XS48"/>
<proteinExistence type="predicted"/>
<organism evidence="1 2">
    <name type="scientific">Onchocerca volvulus</name>
    <dbReference type="NCBI Taxonomy" id="6282"/>
    <lineage>
        <taxon>Eukaryota</taxon>
        <taxon>Metazoa</taxon>
        <taxon>Ecdysozoa</taxon>
        <taxon>Nematoda</taxon>
        <taxon>Chromadorea</taxon>
        <taxon>Rhabditida</taxon>
        <taxon>Spirurina</taxon>
        <taxon>Spiruromorpha</taxon>
        <taxon>Filarioidea</taxon>
        <taxon>Onchocercidae</taxon>
        <taxon>Onchocerca</taxon>
    </lineage>
</organism>
<reference evidence="1" key="2">
    <citation type="submission" date="2022-06" db="UniProtKB">
        <authorList>
            <consortium name="EnsemblMetazoa"/>
        </authorList>
    </citation>
    <scope>IDENTIFICATION</scope>
</reference>
<sequence length="60" mass="7168">MFVSRVIRIRDFLVERKGLKEKQKGISFFLRKVCLKCPETNGDSETMLFSINRYSCRKQH</sequence>
<dbReference type="Proteomes" id="UP000024404">
    <property type="component" value="Unassembled WGS sequence"/>
</dbReference>
<protein>
    <submittedName>
        <fullName evidence="1">Uncharacterized protein</fullName>
    </submittedName>
</protein>
<name>A0A8R1XS48_ONCVO</name>